<dbReference type="RefSeq" id="WP_268213433.1">
    <property type="nucleotide sequence ID" value="NZ_JANSLD010000027.1"/>
</dbReference>
<evidence type="ECO:0000313" key="1">
    <source>
        <dbReference type="EMBL" id="MCY1583313.1"/>
    </source>
</evidence>
<proteinExistence type="predicted"/>
<gene>
    <name evidence="1" type="ORF">NW133_07200</name>
</gene>
<reference evidence="1" key="2">
    <citation type="submission" date="2022-08" db="EMBL/GenBank/DDBJ databases">
        <authorList>
            <person name="Magnan C."/>
        </authorList>
    </citation>
    <scope>NUCLEOTIDE SEQUENCE</scope>
    <source>
        <strain evidence="1">NSP012P</strain>
    </source>
</reference>
<comment type="caution">
    <text evidence="1">The sequence shown here is derived from an EMBL/GenBank/DDBJ whole genome shotgun (WGS) entry which is preliminary data.</text>
</comment>
<evidence type="ECO:0008006" key="3">
    <source>
        <dbReference type="Google" id="ProtNLM"/>
    </source>
</evidence>
<sequence length="122" mass="14754">MSMTQRQAIEILYQLDACYDMNFANDQTKYKLWLKKLMDKGDYDKSLAKTDKYIEENHFKPVIADVLAKPTNYFKDDEVDEQTKVHRWKMENDPQYREEREKALQEMRRTIAKFDVKEDSND</sequence>
<organism evidence="1 2">
    <name type="scientific">Staphylococcus pettenkoferi</name>
    <dbReference type="NCBI Taxonomy" id="170573"/>
    <lineage>
        <taxon>Bacteria</taxon>
        <taxon>Bacillati</taxon>
        <taxon>Bacillota</taxon>
        <taxon>Bacilli</taxon>
        <taxon>Bacillales</taxon>
        <taxon>Staphylococcaceae</taxon>
        <taxon>Staphylococcus</taxon>
    </lineage>
</organism>
<protein>
    <recommendedName>
        <fullName evidence="3">Replicative helicase inhibitor G39P N-terminal domain-containing protein</fullName>
    </recommendedName>
</protein>
<reference evidence="1" key="1">
    <citation type="journal article" date="2022" name="Int. J. Mol. Sci.">
        <title>Phenotypic and Genotypic Virulence Characterisation of Staphylococcus pettenkoferi Strains Isolated from Human Bloodstream and Diabetic Foot Infections.</title>
        <authorList>
            <person name="Magnan C."/>
            <person name="Ahmad-Mansour N."/>
            <person name="Pouget C."/>
            <person name="Morsli M."/>
            <person name="Huc-Brandt S."/>
            <person name="Pantel A."/>
            <person name="Dunyach-Remy C."/>
            <person name="Sotto A."/>
            <person name="Molle V."/>
            <person name="Lavigne J.-P."/>
        </authorList>
    </citation>
    <scope>NUCLEOTIDE SEQUENCE</scope>
    <source>
        <strain evidence="1">NSP012P</strain>
    </source>
</reference>
<evidence type="ECO:0000313" key="2">
    <source>
        <dbReference type="Proteomes" id="UP001072952"/>
    </source>
</evidence>
<dbReference type="Proteomes" id="UP001072952">
    <property type="component" value="Unassembled WGS sequence"/>
</dbReference>
<keyword evidence="2" id="KW-1185">Reference proteome</keyword>
<accession>A0ABT4BKV9</accession>
<name>A0ABT4BKV9_9STAP</name>
<dbReference type="EMBL" id="JANSLD010000027">
    <property type="protein sequence ID" value="MCY1583313.1"/>
    <property type="molecule type" value="Genomic_DNA"/>
</dbReference>
<dbReference type="Gene3D" id="1.10.8.200">
    <property type="entry name" value="Replisome organizer (g39p helicase loader/inhibitor protein)"/>
    <property type="match status" value="1"/>
</dbReference>